<protein>
    <submittedName>
        <fullName evidence="2">Uncharacterized protein</fullName>
    </submittedName>
</protein>
<proteinExistence type="predicted"/>
<evidence type="ECO:0000313" key="3">
    <source>
        <dbReference type="Proteomes" id="UP000464389"/>
    </source>
</evidence>
<evidence type="ECO:0000256" key="1">
    <source>
        <dbReference type="SAM" id="MobiDB-lite"/>
    </source>
</evidence>
<name>A0A6P1V830_9ENTR</name>
<dbReference type="AlphaFoldDB" id="A0A6P1V830"/>
<feature type="region of interest" description="Disordered" evidence="1">
    <location>
        <begin position="67"/>
        <end position="98"/>
    </location>
</feature>
<keyword evidence="2" id="KW-0614">Plasmid</keyword>
<gene>
    <name evidence="2" type="ORF">GW952_31010</name>
</gene>
<sequence>MKLQIWRVERGERVVPVSRSALRDGIPGDSDTAGIDAATDGDVLLLFSRKKPLAGVLSAVMLRTEPASLSPPGPAVNRRATGIHPDARAGLQTPPAESPPFYAPWPALTAPRQTPPGCKAQRRFARRAPSLPWCLPCCSVRPFTV</sequence>
<organism evidence="2 3">
    <name type="scientific">Klebsiella michiganensis</name>
    <dbReference type="NCBI Taxonomy" id="1134687"/>
    <lineage>
        <taxon>Bacteria</taxon>
        <taxon>Pseudomonadati</taxon>
        <taxon>Pseudomonadota</taxon>
        <taxon>Gammaproteobacteria</taxon>
        <taxon>Enterobacterales</taxon>
        <taxon>Enterobacteriaceae</taxon>
        <taxon>Klebsiella/Raoultella group</taxon>
        <taxon>Klebsiella</taxon>
    </lineage>
</organism>
<reference evidence="2 3" key="1">
    <citation type="submission" date="2020-01" db="EMBL/GenBank/DDBJ databases">
        <title>Bactrocera dorsalis gut bacteria genome.</title>
        <authorList>
            <person name="Zhang H."/>
            <person name="Cai Z."/>
        </authorList>
    </citation>
    <scope>NUCLEOTIDE SEQUENCE [LARGE SCALE GENOMIC DNA]</scope>
    <source>
        <strain evidence="2 3">BD177</strain>
        <plasmid evidence="2 3">unnamed2</plasmid>
    </source>
</reference>
<dbReference type="Proteomes" id="UP000464389">
    <property type="component" value="Plasmid unnamed2"/>
</dbReference>
<dbReference type="EMBL" id="CP048110">
    <property type="protein sequence ID" value="QHS50047.1"/>
    <property type="molecule type" value="Genomic_DNA"/>
</dbReference>
<dbReference type="RefSeq" id="WP_162122822.1">
    <property type="nucleotide sequence ID" value="NZ_CP048110.1"/>
</dbReference>
<evidence type="ECO:0000313" key="2">
    <source>
        <dbReference type="EMBL" id="QHS50047.1"/>
    </source>
</evidence>
<accession>A0A6P1V830</accession>
<geneLocation type="plasmid" evidence="2">
    <name>unnamed2</name>
</geneLocation>